<feature type="transmembrane region" description="Helical" evidence="7">
    <location>
        <begin position="256"/>
        <end position="277"/>
    </location>
</feature>
<evidence type="ECO:0000256" key="7">
    <source>
        <dbReference type="SAM" id="Phobius"/>
    </source>
</evidence>
<dbReference type="GO" id="GO:0010043">
    <property type="term" value="P:response to zinc ion"/>
    <property type="evidence" value="ECO:0007669"/>
    <property type="project" value="TreeGrafter"/>
</dbReference>
<name>A0A1X0ZZH9_PSEPU</name>
<dbReference type="PANTHER" id="PTHR30477">
    <property type="entry name" value="ABC-TRANSPORTER METAL-BINDING PROTEIN"/>
    <property type="match status" value="1"/>
</dbReference>
<sequence>MVDLLWQPFAEFAFMRRALLGGLTLALSVAPLGVFLVVRRMSLIGDAISHGILPGAALGFWLAGLSVMTMTLGGLMAGLVVAGFSALVSRHTGLREDASLAAVYPISLASGVLLLGLAGKRLDLLGLLFGSALAVNEATLHVMYSVAAGSLVLFAVIYRPLLLDSLDPVFLRTVSRHGALAHGLFLGLVVLNLVVGFQAIGALMVVGLMMLPAIAARFWSQSLPRLIAIAAVIGMASVWLGLLLSFYVSLPSGPAIVVMAGAAYLLSVMGGPVHGLLRRHYSPVVH</sequence>
<feature type="transmembrane region" description="Helical" evidence="7">
    <location>
        <begin position="18"/>
        <end position="38"/>
    </location>
</feature>
<comment type="similarity">
    <text evidence="2 6">Belongs to the ABC-3 integral membrane protein family.</text>
</comment>
<organism evidence="8 9">
    <name type="scientific">Pseudomonas putida</name>
    <name type="common">Arthrobacter siderocapsulatus</name>
    <dbReference type="NCBI Taxonomy" id="303"/>
    <lineage>
        <taxon>Bacteria</taxon>
        <taxon>Pseudomonadati</taxon>
        <taxon>Pseudomonadota</taxon>
        <taxon>Gammaproteobacteria</taxon>
        <taxon>Pseudomonadales</taxon>
        <taxon>Pseudomonadaceae</taxon>
        <taxon>Pseudomonas</taxon>
    </lineage>
</organism>
<dbReference type="Proteomes" id="UP000193675">
    <property type="component" value="Unassembled WGS sequence"/>
</dbReference>
<feature type="transmembrane region" description="Helical" evidence="7">
    <location>
        <begin position="58"/>
        <end position="88"/>
    </location>
</feature>
<accession>A0A1X0ZZH9</accession>
<reference evidence="8 9" key="1">
    <citation type="submission" date="2017-04" db="EMBL/GenBank/DDBJ databases">
        <title>Presence of VIM-2 positive Pseudomonas species in chickens and their surrounding environment.</title>
        <authorList>
            <person name="Zhang R."/>
        </authorList>
    </citation>
    <scope>NUCLEOTIDE SEQUENCE [LARGE SCALE GENOMIC DNA]</scope>
    <source>
        <strain evidence="8 9">DZ-C18</strain>
    </source>
</reference>
<evidence type="ECO:0000256" key="5">
    <source>
        <dbReference type="ARBA" id="ARBA00023136"/>
    </source>
</evidence>
<feature type="transmembrane region" description="Helical" evidence="7">
    <location>
        <begin position="179"/>
        <end position="195"/>
    </location>
</feature>
<dbReference type="SUPFAM" id="SSF81345">
    <property type="entry name" value="ABC transporter involved in vitamin B12 uptake, BtuC"/>
    <property type="match status" value="1"/>
</dbReference>
<dbReference type="EMBL" id="NBWC01000012">
    <property type="protein sequence ID" value="ORL64950.1"/>
    <property type="molecule type" value="Genomic_DNA"/>
</dbReference>
<dbReference type="GO" id="GO:0043190">
    <property type="term" value="C:ATP-binding cassette (ABC) transporter complex"/>
    <property type="evidence" value="ECO:0007669"/>
    <property type="project" value="InterPro"/>
</dbReference>
<evidence type="ECO:0000256" key="6">
    <source>
        <dbReference type="RuleBase" id="RU003943"/>
    </source>
</evidence>
<dbReference type="InterPro" id="IPR037294">
    <property type="entry name" value="ABC_BtuC-like"/>
</dbReference>
<comment type="subcellular location">
    <subcellularLocation>
        <location evidence="6">Cell membrane</location>
        <topology evidence="6">Multi-pass membrane protein</topology>
    </subcellularLocation>
    <subcellularLocation>
        <location evidence="1">Membrane</location>
        <topology evidence="1">Multi-pass membrane protein</topology>
    </subcellularLocation>
</comment>
<feature type="transmembrane region" description="Helical" evidence="7">
    <location>
        <begin position="138"/>
        <end position="158"/>
    </location>
</feature>
<evidence type="ECO:0000256" key="3">
    <source>
        <dbReference type="ARBA" id="ARBA00022692"/>
    </source>
</evidence>
<evidence type="ECO:0000256" key="1">
    <source>
        <dbReference type="ARBA" id="ARBA00004141"/>
    </source>
</evidence>
<keyword evidence="3 6" id="KW-0812">Transmembrane</keyword>
<evidence type="ECO:0000313" key="8">
    <source>
        <dbReference type="EMBL" id="ORL64950.1"/>
    </source>
</evidence>
<proteinExistence type="inferred from homology"/>
<feature type="transmembrane region" description="Helical" evidence="7">
    <location>
        <begin position="226"/>
        <end position="250"/>
    </location>
</feature>
<evidence type="ECO:0000256" key="4">
    <source>
        <dbReference type="ARBA" id="ARBA00022989"/>
    </source>
</evidence>
<protein>
    <submittedName>
        <fullName evidence="8">Zinc ABC transporter permease</fullName>
    </submittedName>
</protein>
<comment type="caution">
    <text evidence="8">The sequence shown here is derived from an EMBL/GenBank/DDBJ whole genome shotgun (WGS) entry which is preliminary data.</text>
</comment>
<dbReference type="AlphaFoldDB" id="A0A1X0ZZH9"/>
<gene>
    <name evidence="8" type="ORF">B7H17_09450</name>
</gene>
<keyword evidence="6" id="KW-0813">Transport</keyword>
<keyword evidence="5 7" id="KW-0472">Membrane</keyword>
<dbReference type="InterPro" id="IPR001626">
    <property type="entry name" value="ABC_TroCD"/>
</dbReference>
<feature type="transmembrane region" description="Helical" evidence="7">
    <location>
        <begin position="100"/>
        <end position="118"/>
    </location>
</feature>
<evidence type="ECO:0000313" key="9">
    <source>
        <dbReference type="Proteomes" id="UP000193675"/>
    </source>
</evidence>
<keyword evidence="4 7" id="KW-1133">Transmembrane helix</keyword>
<dbReference type="Gene3D" id="1.10.3470.10">
    <property type="entry name" value="ABC transporter involved in vitamin B12 uptake, BtuC"/>
    <property type="match status" value="1"/>
</dbReference>
<evidence type="ECO:0000256" key="2">
    <source>
        <dbReference type="ARBA" id="ARBA00008034"/>
    </source>
</evidence>
<dbReference type="GO" id="GO:0055085">
    <property type="term" value="P:transmembrane transport"/>
    <property type="evidence" value="ECO:0007669"/>
    <property type="project" value="InterPro"/>
</dbReference>
<dbReference type="Pfam" id="PF00950">
    <property type="entry name" value="ABC-3"/>
    <property type="match status" value="1"/>
</dbReference>
<dbReference type="OrthoDB" id="9804300at2"/>
<dbReference type="PANTHER" id="PTHR30477:SF13">
    <property type="entry name" value="IRON TRANSPORT SYSTEM MEMBRANE PROTEIN HI_0360-RELATED"/>
    <property type="match status" value="1"/>
</dbReference>
<dbReference type="RefSeq" id="WP_084855609.1">
    <property type="nucleotide sequence ID" value="NZ_JAOTEI010000009.1"/>
</dbReference>